<dbReference type="InterPro" id="IPR047057">
    <property type="entry name" value="MerR_fam"/>
</dbReference>
<keyword evidence="4" id="KW-1185">Reference proteome</keyword>
<evidence type="ECO:0000259" key="2">
    <source>
        <dbReference type="PROSITE" id="PS50937"/>
    </source>
</evidence>
<protein>
    <submittedName>
        <fullName evidence="3">Transcriptional regulator, MerR family</fullName>
    </submittedName>
</protein>
<dbReference type="InterPro" id="IPR000551">
    <property type="entry name" value="MerR-type_HTH_dom"/>
</dbReference>
<dbReference type="SUPFAM" id="SSF46955">
    <property type="entry name" value="Putative DNA-binding domain"/>
    <property type="match status" value="1"/>
</dbReference>
<dbReference type="HOGENOM" id="CLU_060077_5_2_11"/>
<dbReference type="STRING" id="446470.Snas_6164"/>
<evidence type="ECO:0000313" key="3">
    <source>
        <dbReference type="EMBL" id="ADD45787.1"/>
    </source>
</evidence>
<sequence length="137" mass="15440">MRHSISEVSRRFDIAVSALRYYDEIGLLRPAGRHGTVRYYGREELRRLALIRLLHRDGLLPLAATATAIADPAAEPGDTRGVIEESIHTMRDQIERLTRARKALEHLLSCPRDNPVRDCPFLRAELEATVDAALADE</sequence>
<evidence type="ECO:0000313" key="4">
    <source>
        <dbReference type="Proteomes" id="UP000000844"/>
    </source>
</evidence>
<dbReference type="SMART" id="SM00422">
    <property type="entry name" value="HTH_MERR"/>
    <property type="match status" value="1"/>
</dbReference>
<dbReference type="Gene3D" id="1.10.1660.10">
    <property type="match status" value="1"/>
</dbReference>
<name>D3Q2N6_STANL</name>
<dbReference type="PROSITE" id="PS50937">
    <property type="entry name" value="HTH_MERR_2"/>
    <property type="match status" value="1"/>
</dbReference>
<dbReference type="EMBL" id="CP001778">
    <property type="protein sequence ID" value="ADD45787.1"/>
    <property type="molecule type" value="Genomic_DNA"/>
</dbReference>
<dbReference type="eggNOG" id="COG0789">
    <property type="taxonomic scope" value="Bacteria"/>
</dbReference>
<dbReference type="AlphaFoldDB" id="D3Q2N6"/>
<dbReference type="Proteomes" id="UP000000844">
    <property type="component" value="Chromosome"/>
</dbReference>
<dbReference type="InterPro" id="IPR009061">
    <property type="entry name" value="DNA-bd_dom_put_sf"/>
</dbReference>
<evidence type="ECO:0000256" key="1">
    <source>
        <dbReference type="ARBA" id="ARBA00023125"/>
    </source>
</evidence>
<keyword evidence="1" id="KW-0238">DNA-binding</keyword>
<dbReference type="GO" id="GO:0003700">
    <property type="term" value="F:DNA-binding transcription factor activity"/>
    <property type="evidence" value="ECO:0007669"/>
    <property type="project" value="InterPro"/>
</dbReference>
<accession>D3Q2N6</accession>
<dbReference type="OrthoDB" id="9802039at2"/>
<proteinExistence type="predicted"/>
<dbReference type="Pfam" id="PF13411">
    <property type="entry name" value="MerR_1"/>
    <property type="match status" value="1"/>
</dbReference>
<reference evidence="3 4" key="1">
    <citation type="journal article" date="2009" name="Stand. Genomic Sci.">
        <title>Complete genome sequence of Stackebrandtia nassauensis type strain (LLR-40K-21).</title>
        <authorList>
            <person name="Munk C."/>
            <person name="Lapidus A."/>
            <person name="Copeland A."/>
            <person name="Jando M."/>
            <person name="Mayilraj S."/>
            <person name="Glavina Del Rio T."/>
            <person name="Nolan M."/>
            <person name="Chen F."/>
            <person name="Lucas S."/>
            <person name="Tice H."/>
            <person name="Cheng J.F."/>
            <person name="Han C."/>
            <person name="Detter J.C."/>
            <person name="Bruce D."/>
            <person name="Goodwin L."/>
            <person name="Chain P."/>
            <person name="Pitluck S."/>
            <person name="Goker M."/>
            <person name="Ovchinikova G."/>
            <person name="Pati A."/>
            <person name="Ivanova N."/>
            <person name="Mavromatis K."/>
            <person name="Chen A."/>
            <person name="Palaniappan K."/>
            <person name="Land M."/>
            <person name="Hauser L."/>
            <person name="Chang Y.J."/>
            <person name="Jeffries C.D."/>
            <person name="Bristow J."/>
            <person name="Eisen J.A."/>
            <person name="Markowitz V."/>
            <person name="Hugenholtz P."/>
            <person name="Kyrpides N.C."/>
            <person name="Klenk H.P."/>
        </authorList>
    </citation>
    <scope>NUCLEOTIDE SEQUENCE [LARGE SCALE GENOMIC DNA]</scope>
    <source>
        <strain evidence="4">DSM 44728 / CIP 108903 / NRRL B-16338 / NBRC 102104 / LLR-40K-21</strain>
    </source>
</reference>
<gene>
    <name evidence="3" type="ordered locus">Snas_6164</name>
</gene>
<dbReference type="PANTHER" id="PTHR30204">
    <property type="entry name" value="REDOX-CYCLING DRUG-SENSING TRANSCRIPTIONAL ACTIVATOR SOXR"/>
    <property type="match status" value="1"/>
</dbReference>
<dbReference type="GO" id="GO:0003677">
    <property type="term" value="F:DNA binding"/>
    <property type="evidence" value="ECO:0007669"/>
    <property type="project" value="UniProtKB-KW"/>
</dbReference>
<organism evidence="3 4">
    <name type="scientific">Stackebrandtia nassauensis (strain DSM 44728 / CIP 108903 / NRRL B-16338 / NBRC 102104 / LLR-40K-21)</name>
    <dbReference type="NCBI Taxonomy" id="446470"/>
    <lineage>
        <taxon>Bacteria</taxon>
        <taxon>Bacillati</taxon>
        <taxon>Actinomycetota</taxon>
        <taxon>Actinomycetes</taxon>
        <taxon>Glycomycetales</taxon>
        <taxon>Glycomycetaceae</taxon>
        <taxon>Stackebrandtia</taxon>
    </lineage>
</organism>
<dbReference type="PANTHER" id="PTHR30204:SF97">
    <property type="entry name" value="MERR FAMILY REGULATORY PROTEIN"/>
    <property type="match status" value="1"/>
</dbReference>
<dbReference type="RefSeq" id="WP_013021358.1">
    <property type="nucleotide sequence ID" value="NC_013947.1"/>
</dbReference>
<dbReference type="KEGG" id="sna:Snas_6164"/>
<feature type="domain" description="HTH merR-type" evidence="2">
    <location>
        <begin position="1"/>
        <end position="71"/>
    </location>
</feature>